<feature type="compositionally biased region" description="Low complexity" evidence="1">
    <location>
        <begin position="376"/>
        <end position="401"/>
    </location>
</feature>
<organism evidence="4 5">
    <name type="scientific">Somion occarium</name>
    <dbReference type="NCBI Taxonomy" id="3059160"/>
    <lineage>
        <taxon>Eukaryota</taxon>
        <taxon>Fungi</taxon>
        <taxon>Dikarya</taxon>
        <taxon>Basidiomycota</taxon>
        <taxon>Agaricomycotina</taxon>
        <taxon>Agaricomycetes</taxon>
        <taxon>Polyporales</taxon>
        <taxon>Cerrenaceae</taxon>
        <taxon>Somion</taxon>
    </lineage>
</organism>
<dbReference type="Gene3D" id="3.40.30.10">
    <property type="entry name" value="Glutaredoxin"/>
    <property type="match status" value="1"/>
</dbReference>
<dbReference type="Proteomes" id="UP001497453">
    <property type="component" value="Chromosome 8"/>
</dbReference>
<proteinExistence type="predicted"/>
<feature type="compositionally biased region" description="Basic and acidic residues" evidence="1">
    <location>
        <begin position="319"/>
        <end position="349"/>
    </location>
</feature>
<dbReference type="Pfam" id="PF00085">
    <property type="entry name" value="Thioredoxin"/>
    <property type="match status" value="1"/>
</dbReference>
<protein>
    <recommendedName>
        <fullName evidence="3">Thioredoxin domain-containing protein</fullName>
    </recommendedName>
</protein>
<dbReference type="PANTHER" id="PTHR45815">
    <property type="entry name" value="PROTEIN DISULFIDE-ISOMERASE A6"/>
    <property type="match status" value="1"/>
</dbReference>
<feature type="compositionally biased region" description="Basic and acidic residues" evidence="1">
    <location>
        <begin position="418"/>
        <end position="432"/>
    </location>
</feature>
<feature type="signal peptide" evidence="2">
    <location>
        <begin position="1"/>
        <end position="20"/>
    </location>
</feature>
<evidence type="ECO:0000256" key="2">
    <source>
        <dbReference type="SAM" id="SignalP"/>
    </source>
</evidence>
<reference evidence="5" key="1">
    <citation type="submission" date="2024-04" db="EMBL/GenBank/DDBJ databases">
        <authorList>
            <person name="Shaw F."/>
            <person name="Minotto A."/>
        </authorList>
    </citation>
    <scope>NUCLEOTIDE SEQUENCE [LARGE SCALE GENOMIC DNA]</scope>
</reference>
<sequence length="432" mass="47338">MLLSNLFAVSLALTPSLVSAALFSKDSLVKSIDPKGFREALKENITSVVAFVAPWCGHCQRMAPELNKAALGLYPLIPTYAVDCDKYKGFCAKQGVQGFPTVKVWPRGRDSDPVTFDGPDRTASAFFYWASRSIPHAIKKIYKVEDVPKWVQEHSTETRALLVNNGKHIPLLWQVLANKYRDYFAFAIHRDRKGKSSVKMGMEAGAKGTSKVLIYPPGKTDFVRFEGITKYDSLSKFFDSIIDGTANLEIANKEAAQEDFVPDETELEIERQQEAQRMALAHGGFSDLIDFEEAVKQYGTDFHGKHGYPGMMGGPPMPMKKDAKSNDDKPEDPIQKILKHQKEEAEKSAKAPKMAKTGDGGEIVLEVPTETGHPKTPVADAAATETPAESTLSASSSASSDVPEELLTSSTVEPTATSEHDSVPRSTAHDEL</sequence>
<feature type="chain" id="PRO_5046846867" description="Thioredoxin domain-containing protein" evidence="2">
    <location>
        <begin position="21"/>
        <end position="432"/>
    </location>
</feature>
<evidence type="ECO:0000313" key="5">
    <source>
        <dbReference type="Proteomes" id="UP001497453"/>
    </source>
</evidence>
<dbReference type="InterPro" id="IPR013766">
    <property type="entry name" value="Thioredoxin_domain"/>
</dbReference>
<dbReference type="InterPro" id="IPR036249">
    <property type="entry name" value="Thioredoxin-like_sf"/>
</dbReference>
<evidence type="ECO:0000259" key="3">
    <source>
        <dbReference type="PROSITE" id="PS51352"/>
    </source>
</evidence>
<name>A0ABP1E5B9_9APHY</name>
<keyword evidence="5" id="KW-1185">Reference proteome</keyword>
<dbReference type="EMBL" id="OZ037951">
    <property type="protein sequence ID" value="CAL1714403.1"/>
    <property type="molecule type" value="Genomic_DNA"/>
</dbReference>
<gene>
    <name evidence="4" type="ORF">GFSPODELE1_LOCUS9754</name>
</gene>
<evidence type="ECO:0000313" key="4">
    <source>
        <dbReference type="EMBL" id="CAL1714403.1"/>
    </source>
</evidence>
<dbReference type="PROSITE" id="PS51352">
    <property type="entry name" value="THIOREDOXIN_2"/>
    <property type="match status" value="1"/>
</dbReference>
<accession>A0ABP1E5B9</accession>
<feature type="compositionally biased region" description="Polar residues" evidence="1">
    <location>
        <begin position="407"/>
        <end position="417"/>
    </location>
</feature>
<dbReference type="SUPFAM" id="SSF52833">
    <property type="entry name" value="Thioredoxin-like"/>
    <property type="match status" value="1"/>
</dbReference>
<dbReference type="PANTHER" id="PTHR45815:SF3">
    <property type="entry name" value="PROTEIN DISULFIDE-ISOMERASE A6"/>
    <property type="match status" value="1"/>
</dbReference>
<evidence type="ECO:0000256" key="1">
    <source>
        <dbReference type="SAM" id="MobiDB-lite"/>
    </source>
</evidence>
<feature type="domain" description="Thioredoxin" evidence="3">
    <location>
        <begin position="14"/>
        <end position="156"/>
    </location>
</feature>
<keyword evidence="2" id="KW-0732">Signal</keyword>
<feature type="region of interest" description="Disordered" evidence="1">
    <location>
        <begin position="307"/>
        <end position="432"/>
    </location>
</feature>